<feature type="transmembrane region" description="Helical" evidence="5">
    <location>
        <begin position="184"/>
        <end position="203"/>
    </location>
</feature>
<dbReference type="PANTHER" id="PTHR43427:SF12">
    <property type="entry name" value="CHLORIDE TRANSPORTER"/>
    <property type="match status" value="1"/>
</dbReference>
<organism evidence="6 7">
    <name type="scientific">Enterococcus hermanniensis</name>
    <dbReference type="NCBI Taxonomy" id="249189"/>
    <lineage>
        <taxon>Bacteria</taxon>
        <taxon>Bacillati</taxon>
        <taxon>Bacillota</taxon>
        <taxon>Bacilli</taxon>
        <taxon>Lactobacillales</taxon>
        <taxon>Enterococcaceae</taxon>
        <taxon>Enterococcus</taxon>
    </lineage>
</organism>
<feature type="transmembrane region" description="Helical" evidence="5">
    <location>
        <begin position="345"/>
        <end position="371"/>
    </location>
</feature>
<evidence type="ECO:0000313" key="7">
    <source>
        <dbReference type="Proteomes" id="UP000182077"/>
    </source>
</evidence>
<keyword evidence="3 5" id="KW-1133">Transmembrane helix</keyword>
<proteinExistence type="predicted"/>
<evidence type="ECO:0000256" key="1">
    <source>
        <dbReference type="ARBA" id="ARBA00004141"/>
    </source>
</evidence>
<dbReference type="STRING" id="249189.RV04_GL001303"/>
<dbReference type="RefSeq" id="WP_071857239.1">
    <property type="nucleotide sequence ID" value="NZ_JBHSHK010000001.1"/>
</dbReference>
<evidence type="ECO:0000256" key="4">
    <source>
        <dbReference type="ARBA" id="ARBA00023136"/>
    </source>
</evidence>
<dbReference type="Proteomes" id="UP000182077">
    <property type="component" value="Unassembled WGS sequence"/>
</dbReference>
<dbReference type="Gene3D" id="1.10.3080.10">
    <property type="entry name" value="Clc chloride channel"/>
    <property type="match status" value="1"/>
</dbReference>
<gene>
    <name evidence="6" type="ORF">RV04_GL001303</name>
</gene>
<keyword evidence="4 5" id="KW-0472">Membrane</keyword>
<dbReference type="InterPro" id="IPR050368">
    <property type="entry name" value="ClC-type_chloride_channel"/>
</dbReference>
<dbReference type="PANTHER" id="PTHR43427">
    <property type="entry name" value="CHLORIDE CHANNEL PROTEIN CLC-E"/>
    <property type="match status" value="1"/>
</dbReference>
<dbReference type="GO" id="GO:0016020">
    <property type="term" value="C:membrane"/>
    <property type="evidence" value="ECO:0007669"/>
    <property type="project" value="UniProtKB-SubCell"/>
</dbReference>
<evidence type="ECO:0000256" key="5">
    <source>
        <dbReference type="SAM" id="Phobius"/>
    </source>
</evidence>
<evidence type="ECO:0000313" key="6">
    <source>
        <dbReference type="EMBL" id="OJG46137.1"/>
    </source>
</evidence>
<dbReference type="Pfam" id="PF00654">
    <property type="entry name" value="Voltage_CLC"/>
    <property type="match status" value="1"/>
</dbReference>
<name>A0A1L8TPD0_9ENTE</name>
<dbReference type="GO" id="GO:0015108">
    <property type="term" value="F:chloride transmembrane transporter activity"/>
    <property type="evidence" value="ECO:0007669"/>
    <property type="project" value="InterPro"/>
</dbReference>
<dbReference type="OrthoDB" id="9767361at2"/>
<feature type="transmembrane region" description="Helical" evidence="5">
    <location>
        <begin position="378"/>
        <end position="399"/>
    </location>
</feature>
<keyword evidence="7" id="KW-1185">Reference proteome</keyword>
<comment type="caution">
    <text evidence="6">The sequence shown here is derived from an EMBL/GenBank/DDBJ whole genome shotgun (WGS) entry which is preliminary data.</text>
</comment>
<dbReference type="EMBL" id="JXKQ01000003">
    <property type="protein sequence ID" value="OJG46137.1"/>
    <property type="molecule type" value="Genomic_DNA"/>
</dbReference>
<comment type="subcellular location">
    <subcellularLocation>
        <location evidence="1">Membrane</location>
        <topology evidence="1">Multi-pass membrane protein</topology>
    </subcellularLocation>
</comment>
<feature type="transmembrane region" description="Helical" evidence="5">
    <location>
        <begin position="56"/>
        <end position="75"/>
    </location>
</feature>
<sequence length="431" mass="47245">MEINKTQKLDQRGRDLKALIIFYCLVTLTSIITGIVSHYLLTGLHFVTGYREHHNYLLYFLPLISMLTAFTYQKFGKGSQKGNNLIIESTEKSTKVPGRMAIFTFIFTLLSHLFGASVGREGSAVQIGGVFANKAADFFHLEKNYRKSLIHAGISAGFSSIFGTPLAGAFFGMEMAYVGNLERAALIPCFYASYLANYVSLAMGTVHEQHLIGAIPHLDIKLVLVVLLASVFFGIFGHLFALFTHTLKHLYSKLFKNYLVRAFLSASIAVFVIWLFHNQLFMGLSLPLLDDSFAGKTTFYEPIEKLIVTALSLGSGLQGGEVTPLFTIGASLGSSFGNLFGISPAFLAALGMISVFGCAANAPLTTIMLGIDLFGSKALPYFVMAAFISYYVSGHQGIYTSQTIVRSKSIFFKNQEGYRIGTVKDATKTKK</sequence>
<reference evidence="6 7" key="1">
    <citation type="submission" date="2014-12" db="EMBL/GenBank/DDBJ databases">
        <title>Draft genome sequences of 29 type strains of Enterococci.</title>
        <authorList>
            <person name="Zhong Z."/>
            <person name="Sun Z."/>
            <person name="Liu W."/>
            <person name="Zhang W."/>
            <person name="Zhang H."/>
        </authorList>
    </citation>
    <scope>NUCLEOTIDE SEQUENCE [LARGE SCALE GENOMIC DNA]</scope>
    <source>
        <strain evidence="6 7">DSM 17122</strain>
    </source>
</reference>
<dbReference type="PRINTS" id="PR00762">
    <property type="entry name" value="CLCHANNEL"/>
</dbReference>
<dbReference type="AlphaFoldDB" id="A0A1L8TPD0"/>
<feature type="transmembrane region" description="Helical" evidence="5">
    <location>
        <begin position="149"/>
        <end position="172"/>
    </location>
</feature>
<evidence type="ECO:0008006" key="8">
    <source>
        <dbReference type="Google" id="ProtNLM"/>
    </source>
</evidence>
<feature type="transmembrane region" description="Helical" evidence="5">
    <location>
        <begin position="223"/>
        <end position="246"/>
    </location>
</feature>
<feature type="transmembrane region" description="Helical" evidence="5">
    <location>
        <begin position="20"/>
        <end position="41"/>
    </location>
</feature>
<evidence type="ECO:0000256" key="3">
    <source>
        <dbReference type="ARBA" id="ARBA00022989"/>
    </source>
</evidence>
<accession>A0A1L8TPD0</accession>
<protein>
    <recommendedName>
        <fullName evidence="8">Voltage-gated chloride channel family protein</fullName>
    </recommendedName>
</protein>
<evidence type="ECO:0000256" key="2">
    <source>
        <dbReference type="ARBA" id="ARBA00022692"/>
    </source>
</evidence>
<dbReference type="InterPro" id="IPR014743">
    <property type="entry name" value="Cl-channel_core"/>
</dbReference>
<dbReference type="InterPro" id="IPR001807">
    <property type="entry name" value="ClC"/>
</dbReference>
<keyword evidence="2 5" id="KW-0812">Transmembrane</keyword>
<dbReference type="SUPFAM" id="SSF81340">
    <property type="entry name" value="Clc chloride channel"/>
    <property type="match status" value="1"/>
</dbReference>
<feature type="transmembrane region" description="Helical" evidence="5">
    <location>
        <begin position="258"/>
        <end position="277"/>
    </location>
</feature>
<feature type="transmembrane region" description="Helical" evidence="5">
    <location>
        <begin position="96"/>
        <end position="114"/>
    </location>
</feature>